<evidence type="ECO:0000313" key="1">
    <source>
        <dbReference type="EMBL" id="EEG24125.1"/>
    </source>
</evidence>
<evidence type="ECO:0000313" key="2">
    <source>
        <dbReference type="Proteomes" id="UP000005837"/>
    </source>
</evidence>
<name>C0DV17_EIKCO</name>
<dbReference type="EMBL" id="ACEA01000019">
    <property type="protein sequence ID" value="EEG24125.1"/>
    <property type="molecule type" value="Genomic_DNA"/>
</dbReference>
<accession>C0DV17</accession>
<dbReference type="HOGENOM" id="CLU_3117365_0_0_4"/>
<reference evidence="1 2" key="1">
    <citation type="submission" date="2009-01" db="EMBL/GenBank/DDBJ databases">
        <authorList>
            <person name="Fulton L."/>
            <person name="Clifton S."/>
            <person name="Chinwalla A.T."/>
            <person name="Mitreva M."/>
            <person name="Sodergren E."/>
            <person name="Weinstock G."/>
            <person name="Clifton S."/>
            <person name="Dooling D.J."/>
            <person name="Fulton B."/>
            <person name="Minx P."/>
            <person name="Pepin K.H."/>
            <person name="Johnson M."/>
            <person name="Bhonagiri V."/>
            <person name="Nash W.E."/>
            <person name="Mardis E.R."/>
            <person name="Wilson R.K."/>
        </authorList>
    </citation>
    <scope>NUCLEOTIDE SEQUENCE [LARGE SCALE GENOMIC DNA]</scope>
    <source>
        <strain evidence="1 2">ATCC 23834</strain>
    </source>
</reference>
<proteinExistence type="predicted"/>
<comment type="caution">
    <text evidence="1">The sequence shown here is derived from an EMBL/GenBank/DDBJ whole genome shotgun (WGS) entry which is preliminary data.</text>
</comment>
<dbReference type="Proteomes" id="UP000005837">
    <property type="component" value="Unassembled WGS sequence"/>
</dbReference>
<dbReference type="AlphaFoldDB" id="C0DV17"/>
<gene>
    <name evidence="1" type="ORF">EIKCOROL_01206</name>
</gene>
<sequence length="50" mass="5772">MNKRLPEKFQVAFSNGRFRQHQKFNGFAGFGNSAYACWKILCISMKLKTA</sequence>
<protein>
    <submittedName>
        <fullName evidence="1">Uncharacterized protein</fullName>
    </submittedName>
</protein>
<organism evidence="1 2">
    <name type="scientific">Eikenella corrodens ATCC 23834</name>
    <dbReference type="NCBI Taxonomy" id="546274"/>
    <lineage>
        <taxon>Bacteria</taxon>
        <taxon>Pseudomonadati</taxon>
        <taxon>Pseudomonadota</taxon>
        <taxon>Betaproteobacteria</taxon>
        <taxon>Neisseriales</taxon>
        <taxon>Neisseriaceae</taxon>
        <taxon>Eikenella</taxon>
    </lineage>
</organism>